<protein>
    <submittedName>
        <fullName evidence="5">Efflux transporter, RND family, MFP subunit</fullName>
    </submittedName>
</protein>
<dbReference type="InterPro" id="IPR058792">
    <property type="entry name" value="Beta-barrel_RND_2"/>
</dbReference>
<evidence type="ECO:0000259" key="3">
    <source>
        <dbReference type="Pfam" id="PF25954"/>
    </source>
</evidence>
<feature type="domain" description="Multidrug resistance protein MdtA-like barrel-sandwich hybrid" evidence="2">
    <location>
        <begin position="63"/>
        <end position="270"/>
    </location>
</feature>
<gene>
    <name evidence="5" type="ORF">CACET_c34660</name>
</gene>
<sequence>MKTSKNYVWLSLIMFVVLIISTGCNNTKPTDVEKDLVYVEVQKVAKGDISKIEVYSGEIKAKNQVSVMAKSFGEVGEIFFDVGDEVQQGDLLFIMDKRNVEHTIAQLNNQVKAAEISIDTASIGVSMAEGSMRENQKNQSEDTINLLKVLYEDAQKNYEDMNKLYDAGAVSRQQYDQVKLAYEQTKLNYEASRRNHELLVGSILKENIENAKNQLQQAVAARDALLIQLKNAKETLEDLNVTSPIKGVVASRSIEKGEITGNTVPSFVIVNIDTVVLDIYVPETFINKVQIDEEIEVNIAAAGKESFKGRITKITPVTEGRTFTYPVSIEIENKEGRIRPGMFAEAVVDLERSEDIIVLPRKHLKIDKGQYFAYIVEDNIVKTFPLTIGIDNGKYVEVKEGLKEGQQLIIKGKEYVSEGEEVFITEDHR</sequence>
<evidence type="ECO:0000313" key="5">
    <source>
        <dbReference type="EMBL" id="AKL96909.1"/>
    </source>
</evidence>
<dbReference type="Pfam" id="PF25917">
    <property type="entry name" value="BSH_RND"/>
    <property type="match status" value="1"/>
</dbReference>
<evidence type="ECO:0000256" key="1">
    <source>
        <dbReference type="ARBA" id="ARBA00009477"/>
    </source>
</evidence>
<dbReference type="Pfam" id="PF25989">
    <property type="entry name" value="YknX_C"/>
    <property type="match status" value="1"/>
</dbReference>
<feature type="domain" description="CusB-like beta-barrel" evidence="3">
    <location>
        <begin position="277"/>
        <end position="347"/>
    </location>
</feature>
<evidence type="ECO:0000259" key="4">
    <source>
        <dbReference type="Pfam" id="PF25989"/>
    </source>
</evidence>
<dbReference type="PROSITE" id="PS51257">
    <property type="entry name" value="PROKAR_LIPOPROTEIN"/>
    <property type="match status" value="1"/>
</dbReference>
<dbReference type="InterPro" id="IPR058625">
    <property type="entry name" value="MdtA-like_BSH"/>
</dbReference>
<dbReference type="PATRIC" id="fig|84022.5.peg.3660"/>
<dbReference type="STRING" id="84022.CACET_c34660"/>
<proteinExistence type="inferred from homology"/>
<dbReference type="Pfam" id="PF25954">
    <property type="entry name" value="Beta-barrel_RND_2"/>
    <property type="match status" value="1"/>
</dbReference>
<dbReference type="Gene3D" id="2.40.420.20">
    <property type="match status" value="1"/>
</dbReference>
<dbReference type="EMBL" id="CP009687">
    <property type="protein sequence ID" value="AKL96909.1"/>
    <property type="molecule type" value="Genomic_DNA"/>
</dbReference>
<feature type="domain" description="YknX-like C-terminal permuted SH3-like" evidence="4">
    <location>
        <begin position="357"/>
        <end position="422"/>
    </location>
</feature>
<name>A0A0D8IEL1_9CLOT</name>
<reference evidence="5 6" key="1">
    <citation type="submission" date="2014-10" db="EMBL/GenBank/DDBJ databases">
        <title>Genome sequence of Clostridium aceticum DSM 1496.</title>
        <authorList>
            <person name="Poehlein A."/>
            <person name="Schiel-Bengelsdorf B."/>
            <person name="Gottschalk G."/>
            <person name="Duerre P."/>
            <person name="Daniel R."/>
        </authorList>
    </citation>
    <scope>NUCLEOTIDE SEQUENCE [LARGE SCALE GENOMIC DNA]</scope>
    <source>
        <strain evidence="5 6">DSM 1496</strain>
    </source>
</reference>
<keyword evidence="6" id="KW-1185">Reference proteome</keyword>
<dbReference type="RefSeq" id="WP_048407551.1">
    <property type="nucleotide sequence ID" value="NZ_CP009687.1"/>
</dbReference>
<organism evidence="5 6">
    <name type="scientific">Clostridium aceticum</name>
    <dbReference type="NCBI Taxonomy" id="84022"/>
    <lineage>
        <taxon>Bacteria</taxon>
        <taxon>Bacillati</taxon>
        <taxon>Bacillota</taxon>
        <taxon>Clostridia</taxon>
        <taxon>Eubacteriales</taxon>
        <taxon>Clostridiaceae</taxon>
        <taxon>Clostridium</taxon>
    </lineage>
</organism>
<evidence type="ECO:0000259" key="2">
    <source>
        <dbReference type="Pfam" id="PF25917"/>
    </source>
</evidence>
<dbReference type="Gene3D" id="1.10.287.470">
    <property type="entry name" value="Helix hairpin bin"/>
    <property type="match status" value="1"/>
</dbReference>
<dbReference type="KEGG" id="cace:CACET_c34660"/>
<evidence type="ECO:0000313" key="6">
    <source>
        <dbReference type="Proteomes" id="UP000035704"/>
    </source>
</evidence>
<dbReference type="Proteomes" id="UP000035704">
    <property type="component" value="Chromosome"/>
</dbReference>
<dbReference type="OrthoDB" id="9810430at2"/>
<dbReference type="SUPFAM" id="SSF111369">
    <property type="entry name" value="HlyD-like secretion proteins"/>
    <property type="match status" value="2"/>
</dbReference>
<dbReference type="GO" id="GO:0015562">
    <property type="term" value="F:efflux transmembrane transporter activity"/>
    <property type="evidence" value="ECO:0007669"/>
    <property type="project" value="TreeGrafter"/>
</dbReference>
<dbReference type="FunFam" id="2.40.30.170:FF:000010">
    <property type="entry name" value="Efflux RND transporter periplasmic adaptor subunit"/>
    <property type="match status" value="1"/>
</dbReference>
<dbReference type="Gene3D" id="2.40.30.170">
    <property type="match status" value="1"/>
</dbReference>
<dbReference type="GO" id="GO:1990281">
    <property type="term" value="C:efflux pump complex"/>
    <property type="evidence" value="ECO:0007669"/>
    <property type="project" value="TreeGrafter"/>
</dbReference>
<dbReference type="PANTHER" id="PTHR30469">
    <property type="entry name" value="MULTIDRUG RESISTANCE PROTEIN MDTA"/>
    <property type="match status" value="1"/>
</dbReference>
<dbReference type="InterPro" id="IPR006143">
    <property type="entry name" value="RND_pump_MFP"/>
</dbReference>
<comment type="similarity">
    <text evidence="1">Belongs to the membrane fusion protein (MFP) (TC 8.A.1) family.</text>
</comment>
<dbReference type="Gene3D" id="2.40.50.100">
    <property type="match status" value="1"/>
</dbReference>
<dbReference type="AlphaFoldDB" id="A0A0D8IEL1"/>
<dbReference type="InterPro" id="IPR058637">
    <property type="entry name" value="YknX-like_C"/>
</dbReference>
<dbReference type="NCBIfam" id="TIGR01730">
    <property type="entry name" value="RND_mfp"/>
    <property type="match status" value="1"/>
</dbReference>
<accession>A0A0D8IEL1</accession>